<comment type="caution">
    <text evidence="14">The sequence shown here is derived from an EMBL/GenBank/DDBJ whole genome shotgun (WGS) entry which is preliminary data.</text>
</comment>
<keyword evidence="9 10" id="KW-0119">Carbohydrate metabolism</keyword>
<dbReference type="InterPro" id="IPR006048">
    <property type="entry name" value="A-amylase/branching_C"/>
</dbReference>
<keyword evidence="8 10" id="KW-0320">Glycogen biosynthesis</keyword>
<dbReference type="InterPro" id="IPR013783">
    <property type="entry name" value="Ig-like_fold"/>
</dbReference>
<dbReference type="Gene3D" id="2.60.40.1180">
    <property type="entry name" value="Golgi alpha-mannosidase II"/>
    <property type="match status" value="1"/>
</dbReference>
<evidence type="ECO:0000256" key="7">
    <source>
        <dbReference type="ARBA" id="ARBA00022679"/>
    </source>
</evidence>
<reference evidence="14" key="1">
    <citation type="submission" date="2023-01" db="EMBL/GenBank/DDBJ databases">
        <title>Genome analysis of 13 Lactobacillus isolated from gut of wild boar.</title>
        <authorList>
            <person name="Papp P."/>
            <person name="Libisch B."/>
            <person name="Nagy T."/>
            <person name="Olasz F."/>
        </authorList>
    </citation>
    <scope>NUCLEOTIDE SEQUENCE</scope>
    <source>
        <strain evidence="14">F146</strain>
    </source>
</reference>
<evidence type="ECO:0000313" key="14">
    <source>
        <dbReference type="EMBL" id="MDC2830761.1"/>
    </source>
</evidence>
<dbReference type="SUPFAM" id="SSF81296">
    <property type="entry name" value="E set domains"/>
    <property type="match status" value="1"/>
</dbReference>
<evidence type="ECO:0000256" key="3">
    <source>
        <dbReference type="ARBA" id="ARBA00004964"/>
    </source>
</evidence>
<protein>
    <recommendedName>
        <fullName evidence="10">1,4-alpha-glucan branching enzyme GlgB</fullName>
        <ecNumber evidence="10">2.4.1.18</ecNumber>
    </recommendedName>
    <alternativeName>
        <fullName evidence="10">1,4-alpha-D-glucan:1,4-alpha-D-glucan 6-glucosyl-transferase</fullName>
    </alternativeName>
    <alternativeName>
        <fullName evidence="10">Alpha-(1-&gt;4)-glucan branching enzyme</fullName>
    </alternativeName>
    <alternativeName>
        <fullName evidence="10">Glycogen branching enzyme</fullName>
        <shortName evidence="10">BE</shortName>
    </alternativeName>
</protein>
<keyword evidence="5 10" id="KW-0321">Glycogen metabolism</keyword>
<comment type="pathway">
    <text evidence="3 10">Glycan biosynthesis; glycogen biosynthesis.</text>
</comment>
<dbReference type="EMBL" id="JAQONE010000028">
    <property type="protein sequence ID" value="MDC2830761.1"/>
    <property type="molecule type" value="Genomic_DNA"/>
</dbReference>
<keyword evidence="6 10" id="KW-0328">Glycosyltransferase</keyword>
<feature type="compositionally biased region" description="Basic residues" evidence="12">
    <location>
        <begin position="632"/>
        <end position="657"/>
    </location>
</feature>
<dbReference type="Pfam" id="PF02806">
    <property type="entry name" value="Alpha-amylase_C"/>
    <property type="match status" value="1"/>
</dbReference>
<dbReference type="PANTHER" id="PTHR43651">
    <property type="entry name" value="1,4-ALPHA-GLUCAN-BRANCHING ENZYME"/>
    <property type="match status" value="1"/>
</dbReference>
<dbReference type="GO" id="GO:0005978">
    <property type="term" value="P:glycogen biosynthetic process"/>
    <property type="evidence" value="ECO:0007669"/>
    <property type="project" value="UniProtKB-UniRule"/>
</dbReference>
<dbReference type="AlphaFoldDB" id="A0AAJ1HU29"/>
<dbReference type="Gene3D" id="2.60.40.10">
    <property type="entry name" value="Immunoglobulins"/>
    <property type="match status" value="1"/>
</dbReference>
<dbReference type="NCBIfam" id="NF008967">
    <property type="entry name" value="PRK12313.1"/>
    <property type="match status" value="1"/>
</dbReference>
<name>A0AAJ1HU29_LIMMU</name>
<evidence type="ECO:0000256" key="6">
    <source>
        <dbReference type="ARBA" id="ARBA00022676"/>
    </source>
</evidence>
<evidence type="ECO:0000256" key="1">
    <source>
        <dbReference type="ARBA" id="ARBA00000826"/>
    </source>
</evidence>
<dbReference type="InterPro" id="IPR006407">
    <property type="entry name" value="GlgB"/>
</dbReference>
<dbReference type="GO" id="GO:0004553">
    <property type="term" value="F:hydrolase activity, hydrolyzing O-glycosyl compounds"/>
    <property type="evidence" value="ECO:0007669"/>
    <property type="project" value="InterPro"/>
</dbReference>
<dbReference type="HAMAP" id="MF_00685">
    <property type="entry name" value="GlgB"/>
    <property type="match status" value="1"/>
</dbReference>
<sequence>MLSEKDLSASLQAFSDGSNYRAQDILGVHHEKRPEGEGFVFRVWAPHAQQVWLVGDFNEWDEHSLPMQKDRFGIWSLFTSEAKAGQLYKFNVKQSTGREIMKIDPFAVCFERRPGVAARIIDFPDRKWKDGLWRGRQKREHHFNRPLNIYEVHAGSWRFHEDGTPYDFSDLTRELIPYLKKMHYSHVEFMPLMEHPLPASWGYQIIGFYALCSSYGTPEQFQEFVESCHQANIGVIVDWVPGHFNINDDALAYYDGTPTFEYEDNDRAKNIGWGALNFDLGKPQVQSFLISSALFWLNAYHVDGIRADAISSIIYLDYDFGPWKPNKYGDTRNLEGYDFLHKATRAIKLEHPESLWIAEESSAGVQVTGRIEDGALGFDYKWNMGWMNDTLDFYSEDPIYRSYDFHKLTFSFMYRLAENFILPLSHDEVVHGKRSLMNKMWGDRYKQFAQLRNLYVWQMTHPGKKLLFMGGEFGQYLEWKFDAPLEWVDLDDPLNQTMQHFTATLNGLYHDNPSLWELDTKDEGLEIIDADNKDQTVLSYIRHGKRKHDFLIVILNYTPVERRNFKIGVPYPGTYQEILNTEMKEFGGTWTKHNPDCHTKPDSFKEYEYTIETTVPSLGALILKPGKDVKIARRKPKPRKKAQKKPTNQKHKQAGSK</sequence>
<organism evidence="14 15">
    <name type="scientific">Limosilactobacillus mucosae</name>
    <name type="common">Lactobacillus mucosae</name>
    <dbReference type="NCBI Taxonomy" id="97478"/>
    <lineage>
        <taxon>Bacteria</taxon>
        <taxon>Bacillati</taxon>
        <taxon>Bacillota</taxon>
        <taxon>Bacilli</taxon>
        <taxon>Lactobacillales</taxon>
        <taxon>Lactobacillaceae</taxon>
        <taxon>Limosilactobacillus</taxon>
    </lineage>
</organism>
<evidence type="ECO:0000256" key="9">
    <source>
        <dbReference type="ARBA" id="ARBA00023277"/>
    </source>
</evidence>
<dbReference type="CDD" id="cd11322">
    <property type="entry name" value="AmyAc_Glg_BE"/>
    <property type="match status" value="1"/>
</dbReference>
<dbReference type="PANTHER" id="PTHR43651:SF3">
    <property type="entry name" value="1,4-ALPHA-GLUCAN-BRANCHING ENZYME"/>
    <property type="match status" value="1"/>
</dbReference>
<evidence type="ECO:0000256" key="11">
    <source>
        <dbReference type="PIRSR" id="PIRSR000463-1"/>
    </source>
</evidence>
<keyword evidence="7 10" id="KW-0808">Transferase</keyword>
<dbReference type="InterPro" id="IPR044143">
    <property type="entry name" value="GlgB_N_E_set_prok"/>
</dbReference>
<dbReference type="PIRSF" id="PIRSF000463">
    <property type="entry name" value="GlgB"/>
    <property type="match status" value="1"/>
</dbReference>
<evidence type="ECO:0000256" key="12">
    <source>
        <dbReference type="SAM" id="MobiDB-lite"/>
    </source>
</evidence>
<feature type="active site" description="Proton donor" evidence="10 11">
    <location>
        <position position="359"/>
    </location>
</feature>
<comment type="similarity">
    <text evidence="4 10">Belongs to the glycosyl hydrolase 13 family. GlgB subfamily.</text>
</comment>
<dbReference type="Pfam" id="PF02922">
    <property type="entry name" value="CBM_48"/>
    <property type="match status" value="1"/>
</dbReference>
<dbReference type="CDD" id="cd02855">
    <property type="entry name" value="E_set_GBE_prok_N"/>
    <property type="match status" value="1"/>
</dbReference>
<dbReference type="EC" id="2.4.1.18" evidence="10"/>
<evidence type="ECO:0000256" key="8">
    <source>
        <dbReference type="ARBA" id="ARBA00023056"/>
    </source>
</evidence>
<comment type="subunit">
    <text evidence="10">Monomer.</text>
</comment>
<dbReference type="InterPro" id="IPR014756">
    <property type="entry name" value="Ig_E-set"/>
</dbReference>
<dbReference type="SUPFAM" id="SSF51445">
    <property type="entry name" value="(Trans)glycosidases"/>
    <property type="match status" value="1"/>
</dbReference>
<feature type="active site" description="Nucleophile" evidence="10 11">
    <location>
        <position position="308"/>
    </location>
</feature>
<evidence type="ECO:0000256" key="4">
    <source>
        <dbReference type="ARBA" id="ARBA00009000"/>
    </source>
</evidence>
<dbReference type="SMART" id="SM00642">
    <property type="entry name" value="Aamy"/>
    <property type="match status" value="1"/>
</dbReference>
<evidence type="ECO:0000256" key="10">
    <source>
        <dbReference type="HAMAP-Rule" id="MF_00685"/>
    </source>
</evidence>
<dbReference type="RefSeq" id="WP_169462629.1">
    <property type="nucleotide sequence ID" value="NZ_JAQOMV010000034.1"/>
</dbReference>
<gene>
    <name evidence="10 14" type="primary">glgB</name>
    <name evidence="14" type="ORF">PO250_10815</name>
</gene>
<dbReference type="InterPro" id="IPR017853">
    <property type="entry name" value="GH"/>
</dbReference>
<dbReference type="NCBIfam" id="NF003811">
    <property type="entry name" value="PRK05402.1"/>
    <property type="match status" value="1"/>
</dbReference>
<evidence type="ECO:0000259" key="13">
    <source>
        <dbReference type="SMART" id="SM00642"/>
    </source>
</evidence>
<feature type="region of interest" description="Disordered" evidence="12">
    <location>
        <begin position="626"/>
        <end position="657"/>
    </location>
</feature>
<dbReference type="InterPro" id="IPR037439">
    <property type="entry name" value="Branching_enzy"/>
</dbReference>
<evidence type="ECO:0000313" key="15">
    <source>
        <dbReference type="Proteomes" id="UP001220670"/>
    </source>
</evidence>
<evidence type="ECO:0000256" key="2">
    <source>
        <dbReference type="ARBA" id="ARBA00002953"/>
    </source>
</evidence>
<dbReference type="InterPro" id="IPR004193">
    <property type="entry name" value="Glyco_hydro_13_N"/>
</dbReference>
<evidence type="ECO:0000256" key="5">
    <source>
        <dbReference type="ARBA" id="ARBA00022600"/>
    </source>
</evidence>
<dbReference type="Pfam" id="PF00128">
    <property type="entry name" value="Alpha-amylase"/>
    <property type="match status" value="1"/>
</dbReference>
<feature type="domain" description="Glycosyl hydrolase family 13 catalytic" evidence="13">
    <location>
        <begin position="148"/>
        <end position="509"/>
    </location>
</feature>
<dbReference type="Gene3D" id="3.20.20.80">
    <property type="entry name" value="Glycosidases"/>
    <property type="match status" value="1"/>
</dbReference>
<dbReference type="NCBIfam" id="TIGR01515">
    <property type="entry name" value="branching_enzym"/>
    <property type="match status" value="1"/>
</dbReference>
<comment type="function">
    <text evidence="2 10">Catalyzes the formation of the alpha-1,6-glucosidic linkages in glycogen by scission of a 1,4-alpha-linked oligosaccharide from growing alpha-1,4-glucan chains and the subsequent attachment of the oligosaccharide to the alpha-1,6 position.</text>
</comment>
<dbReference type="Proteomes" id="UP001220670">
    <property type="component" value="Unassembled WGS sequence"/>
</dbReference>
<dbReference type="GO" id="GO:0005829">
    <property type="term" value="C:cytosol"/>
    <property type="evidence" value="ECO:0007669"/>
    <property type="project" value="TreeGrafter"/>
</dbReference>
<dbReference type="InterPro" id="IPR006047">
    <property type="entry name" value="GH13_cat_dom"/>
</dbReference>
<dbReference type="SUPFAM" id="SSF51011">
    <property type="entry name" value="Glycosyl hydrolase domain"/>
    <property type="match status" value="1"/>
</dbReference>
<dbReference type="InterPro" id="IPR013780">
    <property type="entry name" value="Glyco_hydro_b"/>
</dbReference>
<dbReference type="GO" id="GO:0043169">
    <property type="term" value="F:cation binding"/>
    <property type="evidence" value="ECO:0007669"/>
    <property type="project" value="InterPro"/>
</dbReference>
<accession>A0AAJ1HU29</accession>
<comment type="catalytic activity">
    <reaction evidence="1 10">
        <text>Transfers a segment of a (1-&gt;4)-alpha-D-glucan chain to a primary hydroxy group in a similar glucan chain.</text>
        <dbReference type="EC" id="2.4.1.18"/>
    </reaction>
</comment>
<proteinExistence type="inferred from homology"/>
<dbReference type="GO" id="GO:0003844">
    <property type="term" value="F:1,4-alpha-glucan branching enzyme activity"/>
    <property type="evidence" value="ECO:0007669"/>
    <property type="project" value="UniProtKB-UniRule"/>
</dbReference>